<keyword evidence="4" id="KW-1185">Reference proteome</keyword>
<evidence type="ECO:0000313" key="4">
    <source>
        <dbReference type="Proteomes" id="UP001208692"/>
    </source>
</evidence>
<dbReference type="Proteomes" id="UP001207736">
    <property type="component" value="Unassembled WGS sequence"/>
</dbReference>
<name>A0AAV5B0I4_9FLAO</name>
<evidence type="ECO:0000313" key="3">
    <source>
        <dbReference type="Proteomes" id="UP001207736"/>
    </source>
</evidence>
<reference evidence="1 4" key="1">
    <citation type="submission" date="2021-11" db="EMBL/GenBank/DDBJ databases">
        <title>Draft genome sequence of Capnocytophaga sp. strain KC07075 isolated from cat oral cavity.</title>
        <authorList>
            <person name="Suzuki M."/>
            <person name="Imaoka K."/>
            <person name="Kimura M."/>
            <person name="Morikawa S."/>
            <person name="Maeda K."/>
        </authorList>
    </citation>
    <scope>NUCLEOTIDE SEQUENCE</scope>
    <source>
        <strain evidence="1">KC07075</strain>
        <strain evidence="2 4">KC07079</strain>
    </source>
</reference>
<gene>
    <name evidence="1" type="ORF">RCZ15_21260</name>
    <name evidence="2" type="ORF">RCZ16_18520</name>
</gene>
<dbReference type="Proteomes" id="UP001208692">
    <property type="component" value="Unassembled WGS sequence"/>
</dbReference>
<sequence length="159" mass="18943">MYVDFDQLSETSRVWIFQANRSFTEEELAEIEGFMKEYINNWTSHGTSLRASFELRYKRFLIVAADENQHLGGCSIDDMVRIIQELEKKYQVDLLDKMNVSFKQGEFIAYKPLNEFKKMVQQKSVSAKTIVFNNLVTNIYEYRNDWEVPLEDSWHSRFL</sequence>
<dbReference type="EMBL" id="BQKB01000042">
    <property type="protein sequence ID" value="GJM53536.1"/>
    <property type="molecule type" value="Genomic_DNA"/>
</dbReference>
<dbReference type="AlphaFoldDB" id="A0AAV5B0I4"/>
<organism evidence="1 3">
    <name type="scientific">Capnocytophaga catalasegens</name>
    <dbReference type="NCBI Taxonomy" id="1004260"/>
    <lineage>
        <taxon>Bacteria</taxon>
        <taxon>Pseudomonadati</taxon>
        <taxon>Bacteroidota</taxon>
        <taxon>Flavobacteriia</taxon>
        <taxon>Flavobacteriales</taxon>
        <taxon>Flavobacteriaceae</taxon>
        <taxon>Capnocytophaga</taxon>
    </lineage>
</organism>
<dbReference type="RefSeq" id="WP_264845739.1">
    <property type="nucleotide sequence ID" value="NZ_BPMA01000014.1"/>
</dbReference>
<dbReference type="EMBL" id="BQKA01000042">
    <property type="protein sequence ID" value="GJM51153.1"/>
    <property type="molecule type" value="Genomic_DNA"/>
</dbReference>
<accession>A0AAV5B0I4</accession>
<protein>
    <recommendedName>
        <fullName evidence="5">ABC transporter ATPase</fullName>
    </recommendedName>
</protein>
<proteinExistence type="predicted"/>
<evidence type="ECO:0000313" key="1">
    <source>
        <dbReference type="EMBL" id="GJM51153.1"/>
    </source>
</evidence>
<comment type="caution">
    <text evidence="1">The sequence shown here is derived from an EMBL/GenBank/DDBJ whole genome shotgun (WGS) entry which is preliminary data.</text>
</comment>
<evidence type="ECO:0000313" key="2">
    <source>
        <dbReference type="EMBL" id="GJM53536.1"/>
    </source>
</evidence>
<evidence type="ECO:0008006" key="5">
    <source>
        <dbReference type="Google" id="ProtNLM"/>
    </source>
</evidence>